<dbReference type="AlphaFoldDB" id="W1NXW5"/>
<dbReference type="Gene3D" id="2.40.40.10">
    <property type="entry name" value="RlpA-like domain"/>
    <property type="match status" value="1"/>
</dbReference>
<evidence type="ECO:0000259" key="5">
    <source>
        <dbReference type="PROSITE" id="PS50843"/>
    </source>
</evidence>
<dbReference type="HOGENOM" id="CLU_027462_1_2_1"/>
<reference evidence="7" key="1">
    <citation type="journal article" date="2013" name="Science">
        <title>The Amborella genome and the evolution of flowering plants.</title>
        <authorList>
            <consortium name="Amborella Genome Project"/>
        </authorList>
    </citation>
    <scope>NUCLEOTIDE SEQUENCE [LARGE SCALE GENOMIC DNA]</scope>
</reference>
<dbReference type="Proteomes" id="UP000017836">
    <property type="component" value="Unassembled WGS sequence"/>
</dbReference>
<dbReference type="CDD" id="cd22275">
    <property type="entry name" value="DPBB_EXPB_N"/>
    <property type="match status" value="1"/>
</dbReference>
<evidence type="ECO:0000259" key="4">
    <source>
        <dbReference type="PROSITE" id="PS50842"/>
    </source>
</evidence>
<name>W1NXW5_AMBTC</name>
<dbReference type="PRINTS" id="PR00829">
    <property type="entry name" value="LOLP1ALLERGN"/>
</dbReference>
<gene>
    <name evidence="6" type="ORF">AMTR_s00111p00059150</name>
</gene>
<dbReference type="InterPro" id="IPR007118">
    <property type="entry name" value="Expan_Lol_pI"/>
</dbReference>
<feature type="domain" description="Expansin-like EG45" evidence="4">
    <location>
        <begin position="3"/>
        <end position="109"/>
    </location>
</feature>
<dbReference type="InterPro" id="IPR007112">
    <property type="entry name" value="Expansin/allergen_DPBB_dom"/>
</dbReference>
<dbReference type="Gramene" id="ERN00164">
    <property type="protein sequence ID" value="ERN00164"/>
    <property type="gene ID" value="AMTR_s00111p00059150"/>
</dbReference>
<protein>
    <recommendedName>
        <fullName evidence="8">Expansin-like EG45 domain-containing protein</fullName>
    </recommendedName>
</protein>
<dbReference type="PROSITE" id="PS50843">
    <property type="entry name" value="EXPANSIN_CBD"/>
    <property type="match status" value="1"/>
</dbReference>
<dbReference type="EMBL" id="KI394940">
    <property type="protein sequence ID" value="ERN00164.1"/>
    <property type="molecule type" value="Genomic_DNA"/>
</dbReference>
<dbReference type="Gene3D" id="2.60.40.760">
    <property type="entry name" value="Expansin, cellulose-binding-like domain"/>
    <property type="match status" value="1"/>
</dbReference>
<evidence type="ECO:0000256" key="1">
    <source>
        <dbReference type="ARBA" id="ARBA00004613"/>
    </source>
</evidence>
<evidence type="ECO:0008006" key="8">
    <source>
        <dbReference type="Google" id="ProtNLM"/>
    </source>
</evidence>
<dbReference type="SUPFAM" id="SSF49590">
    <property type="entry name" value="PHL pollen allergen"/>
    <property type="match status" value="1"/>
</dbReference>
<dbReference type="eggNOG" id="ENOG502QRTE">
    <property type="taxonomic scope" value="Eukaryota"/>
</dbReference>
<dbReference type="Pfam" id="PF01357">
    <property type="entry name" value="Expansin_C"/>
    <property type="match status" value="1"/>
</dbReference>
<dbReference type="GO" id="GO:0005576">
    <property type="term" value="C:extracellular region"/>
    <property type="evidence" value="ECO:0007669"/>
    <property type="project" value="UniProtKB-SubCell"/>
</dbReference>
<dbReference type="SMART" id="SM00837">
    <property type="entry name" value="DPBB_1"/>
    <property type="match status" value="1"/>
</dbReference>
<dbReference type="PANTHER" id="PTHR31692">
    <property type="entry name" value="EXPANSIN-B3"/>
    <property type="match status" value="1"/>
</dbReference>
<dbReference type="PRINTS" id="PR01225">
    <property type="entry name" value="EXPANSNFAMLY"/>
</dbReference>
<proteinExistence type="inferred from homology"/>
<dbReference type="PROSITE" id="PS50842">
    <property type="entry name" value="EXPANSIN_EG45"/>
    <property type="match status" value="1"/>
</dbReference>
<dbReference type="Pfam" id="PF03330">
    <property type="entry name" value="DPBB_1"/>
    <property type="match status" value="1"/>
</dbReference>
<comment type="similarity">
    <text evidence="3">Belongs to the expansin family.</text>
</comment>
<dbReference type="InterPro" id="IPR007117">
    <property type="entry name" value="Expansin_CBD"/>
</dbReference>
<keyword evidence="2" id="KW-0964">Secreted</keyword>
<comment type="subcellular location">
    <subcellularLocation>
        <location evidence="1">Secreted</location>
    </subcellularLocation>
</comment>
<dbReference type="OMA" id="VLERCHI"/>
<sequence length="212" mass="22347">MESGACGYGTAVEQAPFSSMIAAGSPPLYKSGKGCGACYQVKCTSNEACSKNAVRVVITDECPGCGGIHFDLSGTAFGAMALSGKEEQLRDAGQLQISYTRVPCEYPGKTIAFHVDSGSNSNYFAVVVEFEDGDGDLNAVALAESSTSTYSSSSWLDLTQSWGADWKIDPGRKLEAPFSIRLTSSTGKTIVANNVIPAGWQADATYRSVVNY</sequence>
<dbReference type="PANTHER" id="PTHR31692:SF56">
    <property type="entry name" value="EXPANSIN-B2-RELATED"/>
    <property type="match status" value="1"/>
</dbReference>
<dbReference type="STRING" id="13333.W1NXW5"/>
<evidence type="ECO:0000313" key="6">
    <source>
        <dbReference type="EMBL" id="ERN00164.1"/>
    </source>
</evidence>
<organism evidence="6 7">
    <name type="scientific">Amborella trichopoda</name>
    <dbReference type="NCBI Taxonomy" id="13333"/>
    <lineage>
        <taxon>Eukaryota</taxon>
        <taxon>Viridiplantae</taxon>
        <taxon>Streptophyta</taxon>
        <taxon>Embryophyta</taxon>
        <taxon>Tracheophyta</taxon>
        <taxon>Spermatophyta</taxon>
        <taxon>Magnoliopsida</taxon>
        <taxon>Amborellales</taxon>
        <taxon>Amborellaceae</taxon>
        <taxon>Amborella</taxon>
    </lineage>
</organism>
<dbReference type="SUPFAM" id="SSF50685">
    <property type="entry name" value="Barwin-like endoglucanases"/>
    <property type="match status" value="1"/>
</dbReference>
<dbReference type="InterPro" id="IPR005795">
    <property type="entry name" value="LolPI"/>
</dbReference>
<accession>W1NXW5</accession>
<evidence type="ECO:0000256" key="2">
    <source>
        <dbReference type="ARBA" id="ARBA00022525"/>
    </source>
</evidence>
<dbReference type="InterPro" id="IPR036749">
    <property type="entry name" value="Expansin_CBD_sf"/>
</dbReference>
<evidence type="ECO:0000256" key="3">
    <source>
        <dbReference type="RuleBase" id="RU003460"/>
    </source>
</evidence>
<keyword evidence="7" id="KW-1185">Reference proteome</keyword>
<feature type="domain" description="Expansin-like CBD" evidence="5">
    <location>
        <begin position="122"/>
        <end position="208"/>
    </location>
</feature>
<evidence type="ECO:0000313" key="7">
    <source>
        <dbReference type="Proteomes" id="UP000017836"/>
    </source>
</evidence>
<dbReference type="InterPro" id="IPR009009">
    <property type="entry name" value="RlpA-like_DPBB"/>
</dbReference>
<dbReference type="InterPro" id="IPR036908">
    <property type="entry name" value="RlpA-like_sf"/>
</dbReference>